<dbReference type="InterPro" id="IPR050697">
    <property type="entry name" value="Adenylyl/Guanylyl_Cyclase_3/4"/>
</dbReference>
<dbReference type="InterPro" id="IPR029787">
    <property type="entry name" value="Nucleotide_cyclase"/>
</dbReference>
<keyword evidence="5 7" id="KW-1133">Transmembrane helix</keyword>
<feature type="transmembrane region" description="Helical" evidence="7">
    <location>
        <begin position="150"/>
        <end position="171"/>
    </location>
</feature>
<evidence type="ECO:0000313" key="10">
    <source>
        <dbReference type="EMBL" id="MFD1948307.1"/>
    </source>
</evidence>
<dbReference type="CDD" id="cd07302">
    <property type="entry name" value="CHD"/>
    <property type="match status" value="1"/>
</dbReference>
<keyword evidence="11" id="KW-1185">Reference proteome</keyword>
<dbReference type="PANTHER" id="PTHR43081:SF17">
    <property type="entry name" value="BLL5647 PROTEIN"/>
    <property type="match status" value="1"/>
</dbReference>
<evidence type="ECO:0000313" key="11">
    <source>
        <dbReference type="Proteomes" id="UP001597351"/>
    </source>
</evidence>
<dbReference type="Gene3D" id="3.30.70.1230">
    <property type="entry name" value="Nucleotide cyclase"/>
    <property type="match status" value="1"/>
</dbReference>
<dbReference type="SMART" id="SM00304">
    <property type="entry name" value="HAMP"/>
    <property type="match status" value="1"/>
</dbReference>
<feature type="transmembrane region" description="Helical" evidence="7">
    <location>
        <begin position="234"/>
        <end position="262"/>
    </location>
</feature>
<reference evidence="11" key="1">
    <citation type="journal article" date="2019" name="Int. J. Syst. Evol. Microbiol.">
        <title>The Global Catalogue of Microorganisms (GCM) 10K type strain sequencing project: providing services to taxonomists for standard genome sequencing and annotation.</title>
        <authorList>
            <consortium name="The Broad Institute Genomics Platform"/>
            <consortium name="The Broad Institute Genome Sequencing Center for Infectious Disease"/>
            <person name="Wu L."/>
            <person name="Ma J."/>
        </authorList>
    </citation>
    <scope>NUCLEOTIDE SEQUENCE [LARGE SCALE GENOMIC DNA]</scope>
    <source>
        <strain evidence="11">CGMCC 1.12477</strain>
    </source>
</reference>
<comment type="similarity">
    <text evidence="2">Belongs to the adenylyl cyclase class-3 family.</text>
</comment>
<dbReference type="RefSeq" id="WP_343920231.1">
    <property type="nucleotide sequence ID" value="NZ_BAAAJT010000002.1"/>
</dbReference>
<dbReference type="SUPFAM" id="SSF55073">
    <property type="entry name" value="Nucleotide cyclase"/>
    <property type="match status" value="1"/>
</dbReference>
<feature type="transmembrane region" description="Helical" evidence="7">
    <location>
        <begin position="202"/>
        <end position="228"/>
    </location>
</feature>
<evidence type="ECO:0000256" key="3">
    <source>
        <dbReference type="ARBA" id="ARBA00022475"/>
    </source>
</evidence>
<keyword evidence="6 7" id="KW-0472">Membrane</keyword>
<evidence type="ECO:0000256" key="6">
    <source>
        <dbReference type="ARBA" id="ARBA00023136"/>
    </source>
</evidence>
<dbReference type="PANTHER" id="PTHR43081">
    <property type="entry name" value="ADENYLATE CYCLASE, TERMINAL-DIFFERENTIATION SPECIFIC-RELATED"/>
    <property type="match status" value="1"/>
</dbReference>
<keyword evidence="3" id="KW-1003">Cell membrane</keyword>
<keyword evidence="4 7" id="KW-0812">Transmembrane</keyword>
<dbReference type="CDD" id="cd06225">
    <property type="entry name" value="HAMP"/>
    <property type="match status" value="1"/>
</dbReference>
<gene>
    <name evidence="10" type="ORF">ACFSDE_16005</name>
</gene>
<dbReference type="Pfam" id="PF00672">
    <property type="entry name" value="HAMP"/>
    <property type="match status" value="1"/>
</dbReference>
<name>A0ABW4TRZ8_9ACTN</name>
<evidence type="ECO:0000256" key="7">
    <source>
        <dbReference type="SAM" id="Phobius"/>
    </source>
</evidence>
<feature type="domain" description="HAMP" evidence="9">
    <location>
        <begin position="258"/>
        <end position="310"/>
    </location>
</feature>
<dbReference type="EMBL" id="JBHUGD010000003">
    <property type="protein sequence ID" value="MFD1948307.1"/>
    <property type="molecule type" value="Genomic_DNA"/>
</dbReference>
<dbReference type="InterPro" id="IPR003660">
    <property type="entry name" value="HAMP_dom"/>
</dbReference>
<accession>A0ABW4TRZ8</accession>
<dbReference type="SUPFAM" id="SSF158472">
    <property type="entry name" value="HAMP domain-like"/>
    <property type="match status" value="1"/>
</dbReference>
<organism evidence="10 11">
    <name type="scientific">Nocardioides aestuarii</name>
    <dbReference type="NCBI Taxonomy" id="252231"/>
    <lineage>
        <taxon>Bacteria</taxon>
        <taxon>Bacillati</taxon>
        <taxon>Actinomycetota</taxon>
        <taxon>Actinomycetes</taxon>
        <taxon>Propionibacteriales</taxon>
        <taxon>Nocardioidaceae</taxon>
        <taxon>Nocardioides</taxon>
    </lineage>
</organism>
<feature type="domain" description="Guanylate cyclase" evidence="8">
    <location>
        <begin position="344"/>
        <end position="468"/>
    </location>
</feature>
<protein>
    <submittedName>
        <fullName evidence="10">Adenylate/guanylate cyclase domain-containing protein</fullName>
    </submittedName>
</protein>
<dbReference type="PROSITE" id="PS50885">
    <property type="entry name" value="HAMP"/>
    <property type="match status" value="1"/>
</dbReference>
<evidence type="ECO:0000259" key="8">
    <source>
        <dbReference type="PROSITE" id="PS50125"/>
    </source>
</evidence>
<proteinExistence type="inferred from homology"/>
<evidence type="ECO:0000259" key="9">
    <source>
        <dbReference type="PROSITE" id="PS50885"/>
    </source>
</evidence>
<feature type="transmembrane region" description="Helical" evidence="7">
    <location>
        <begin position="119"/>
        <end position="144"/>
    </location>
</feature>
<dbReference type="Gene3D" id="6.10.340.10">
    <property type="match status" value="1"/>
</dbReference>
<feature type="transmembrane region" description="Helical" evidence="7">
    <location>
        <begin position="77"/>
        <end position="98"/>
    </location>
</feature>
<dbReference type="PROSITE" id="PS50125">
    <property type="entry name" value="GUANYLATE_CYCLASE_2"/>
    <property type="match status" value="1"/>
</dbReference>
<feature type="transmembrane region" description="Helical" evidence="7">
    <location>
        <begin position="33"/>
        <end position="57"/>
    </location>
</feature>
<evidence type="ECO:0000256" key="4">
    <source>
        <dbReference type="ARBA" id="ARBA00022692"/>
    </source>
</evidence>
<dbReference type="SMART" id="SM00044">
    <property type="entry name" value="CYCc"/>
    <property type="match status" value="1"/>
</dbReference>
<evidence type="ECO:0000256" key="1">
    <source>
        <dbReference type="ARBA" id="ARBA00004651"/>
    </source>
</evidence>
<comment type="caution">
    <text evidence="10">The sequence shown here is derived from an EMBL/GenBank/DDBJ whole genome shotgun (WGS) entry which is preliminary data.</text>
</comment>
<dbReference type="Proteomes" id="UP001597351">
    <property type="component" value="Unassembled WGS sequence"/>
</dbReference>
<sequence>MTSANGGVRNPYGSRILGPADPSPRSLRVRVQVLLTATLVLTNVVGAGLVFVISALVVPLPDATRATVVSLAVGVPVYVAFALTVGVLVGTVATVRSLRWALEGRAPTERERRRALRAPLRLTALQFGLWLGATVLFSVLAVVLQPDRTLGVALTVGTASVVVSGVAYLLTGFVMRPVAARALVGTRLTDPPRGVGVRSRALIFWGVGTAAPVVALVVAAVLALAGVGTTLGQLAVATIVVGGVVLVFGFLVTWLAAGSVVAPVRSVRDAMLDLERGQLDREVVVFDGSEVGLLQAGFNTMAGGLREREQLRDLFGRHVGREVARRAADALGEVGLGGEARTASVLFVDLEGSTTYAAEHPPEEVVAVLNRFFGVVVEEVDRREGLVNKFIGDAVLAVFGAPVGLDDHAGRALAAARAIADRLAAELPELPAGIGVATGEVVAGNVGAEERFEYTVIGDAVNSAARLTDLAKQRPGRVLASAASVAEASAGEAAVWQEDGQTTLRGRGEPTATAVPRAG</sequence>
<dbReference type="Pfam" id="PF00211">
    <property type="entry name" value="Guanylate_cyc"/>
    <property type="match status" value="1"/>
</dbReference>
<comment type="subcellular location">
    <subcellularLocation>
        <location evidence="1">Cell membrane</location>
        <topology evidence="1">Multi-pass membrane protein</topology>
    </subcellularLocation>
</comment>
<dbReference type="InterPro" id="IPR001054">
    <property type="entry name" value="A/G_cyclase"/>
</dbReference>
<evidence type="ECO:0000256" key="2">
    <source>
        <dbReference type="ARBA" id="ARBA00005381"/>
    </source>
</evidence>
<evidence type="ECO:0000256" key="5">
    <source>
        <dbReference type="ARBA" id="ARBA00022989"/>
    </source>
</evidence>